<dbReference type="Proteomes" id="UP001560573">
    <property type="component" value="Unassembled WGS sequence"/>
</dbReference>
<evidence type="ECO:0000259" key="1">
    <source>
        <dbReference type="Pfam" id="PF13588"/>
    </source>
</evidence>
<protein>
    <submittedName>
        <fullName evidence="2">Type I restriction enzyme HsdR N-terminal domain-containing protein</fullName>
    </submittedName>
</protein>
<accession>A0ABV3ZA57</accession>
<dbReference type="InterPro" id="IPR029464">
    <property type="entry name" value="HSDR_N"/>
</dbReference>
<feature type="domain" description="Type I restriction enzyme R protein N-terminal" evidence="1">
    <location>
        <begin position="35"/>
        <end position="140"/>
    </location>
</feature>
<evidence type="ECO:0000313" key="3">
    <source>
        <dbReference type="Proteomes" id="UP001560573"/>
    </source>
</evidence>
<keyword evidence="3" id="KW-1185">Reference proteome</keyword>
<proteinExistence type="predicted"/>
<organism evidence="2 3">
    <name type="scientific">Danxiaibacter flavus</name>
    <dbReference type="NCBI Taxonomy" id="3049108"/>
    <lineage>
        <taxon>Bacteria</taxon>
        <taxon>Pseudomonadati</taxon>
        <taxon>Bacteroidota</taxon>
        <taxon>Chitinophagia</taxon>
        <taxon>Chitinophagales</taxon>
        <taxon>Chitinophagaceae</taxon>
        <taxon>Danxiaibacter</taxon>
    </lineage>
</organism>
<dbReference type="RefSeq" id="WP_369328148.1">
    <property type="nucleotide sequence ID" value="NZ_JAULBC010000001.1"/>
</dbReference>
<comment type="caution">
    <text evidence="2">The sequence shown here is derived from an EMBL/GenBank/DDBJ whole genome shotgun (WGS) entry which is preliminary data.</text>
</comment>
<dbReference type="Gene3D" id="3.90.1570.30">
    <property type="match status" value="1"/>
</dbReference>
<reference evidence="2 3" key="1">
    <citation type="submission" date="2023-07" db="EMBL/GenBank/DDBJ databases">
        <authorList>
            <person name="Lian W.-H."/>
        </authorList>
    </citation>
    <scope>NUCLEOTIDE SEQUENCE [LARGE SCALE GENOMIC DNA]</scope>
    <source>
        <strain evidence="2 3">SYSU DXS3180</strain>
    </source>
</reference>
<sequence>MLQILYPDHPYKIKQEDNKEWIFDEVRKKWLRLTPEEWVRQNFVQYLIQQKMYPASLIGIEKELLLNDIKKRCDILVFKNGLPFMLVECKEMNVPLSDNVLQQILAYNVAMPVKYLCVTNGTYCYLWLLDNGTVTMLTSFPGWNEL</sequence>
<dbReference type="EMBL" id="JAULBC010000001">
    <property type="protein sequence ID" value="MEX6686752.1"/>
    <property type="molecule type" value="Genomic_DNA"/>
</dbReference>
<evidence type="ECO:0000313" key="2">
    <source>
        <dbReference type="EMBL" id="MEX6686752.1"/>
    </source>
</evidence>
<dbReference type="Pfam" id="PF13588">
    <property type="entry name" value="HSDR_N_2"/>
    <property type="match status" value="1"/>
</dbReference>
<name>A0ABV3ZA57_9BACT</name>
<gene>
    <name evidence="2" type="ORF">QTN47_04560</name>
</gene>